<evidence type="ECO:0000256" key="2">
    <source>
        <dbReference type="SAM" id="Phobius"/>
    </source>
</evidence>
<keyword evidence="4" id="KW-1185">Reference proteome</keyword>
<dbReference type="Proteomes" id="UP001214043">
    <property type="component" value="Chromosome"/>
</dbReference>
<gene>
    <name evidence="3" type="ORF">PUV54_14680</name>
</gene>
<organism evidence="3 4">
    <name type="scientific">Hyphococcus flavus</name>
    <dbReference type="NCBI Taxonomy" id="1866326"/>
    <lineage>
        <taxon>Bacteria</taxon>
        <taxon>Pseudomonadati</taxon>
        <taxon>Pseudomonadota</taxon>
        <taxon>Alphaproteobacteria</taxon>
        <taxon>Parvularculales</taxon>
        <taxon>Parvularculaceae</taxon>
        <taxon>Hyphococcus</taxon>
    </lineage>
</organism>
<dbReference type="InterPro" id="IPR007462">
    <property type="entry name" value="COV1-like"/>
</dbReference>
<feature type="transmembrane region" description="Helical" evidence="2">
    <location>
        <begin position="87"/>
        <end position="110"/>
    </location>
</feature>
<evidence type="ECO:0000313" key="4">
    <source>
        <dbReference type="Proteomes" id="UP001214043"/>
    </source>
</evidence>
<dbReference type="KEGG" id="hfl:PUV54_14680"/>
<name>A0AAE9ZB08_9PROT</name>
<keyword evidence="2" id="KW-0472">Membrane</keyword>
<dbReference type="EMBL" id="CP118166">
    <property type="protein sequence ID" value="WDI31194.1"/>
    <property type="molecule type" value="Genomic_DNA"/>
</dbReference>
<accession>A0AAE9ZB08</accession>
<feature type="region of interest" description="Disordered" evidence="1">
    <location>
        <begin position="1"/>
        <end position="23"/>
    </location>
</feature>
<sequence>MNDKNTDSNQGNAAKRAGITGDGPLIQPKKQSFLGSLWSSFLAGIVVVAPIGITIWLFYLLFTGPMARLDAFVKRTLPVGDSTLESILQVLPGVGVLVAFIVVVLLGAFAKNFVGRSFIRAGERLFESVPVVRNVFGFFKNVFQTALQQSDRSFKEVALVEYPRKGAWVMSFVVGETKGEVRTKLDDMGEGLTSIFIPTVPNPTSGFLLFVPRKDLRVLKMSVEEAAKVVFSLGLVVPEFADGADAVKKLEEIAGDLNREKPAPRRNLFKLWSS</sequence>
<dbReference type="PANTHER" id="PTHR31876:SF26">
    <property type="entry name" value="PROTEIN LIKE COV 2"/>
    <property type="match status" value="1"/>
</dbReference>
<dbReference type="RefSeq" id="WP_274493023.1">
    <property type="nucleotide sequence ID" value="NZ_CP118166.1"/>
</dbReference>
<dbReference type="PANTHER" id="PTHR31876">
    <property type="entry name" value="COV-LIKE PROTEIN 1"/>
    <property type="match status" value="1"/>
</dbReference>
<proteinExistence type="predicted"/>
<reference evidence="3" key="1">
    <citation type="submission" date="2023-02" db="EMBL/GenBank/DDBJ databases">
        <title>Genome sequence of Hyphococcus flavus.</title>
        <authorList>
            <person name="Rong J.-C."/>
            <person name="Zhao Q."/>
            <person name="Yi M."/>
            <person name="Wu J.-Y."/>
        </authorList>
    </citation>
    <scope>NUCLEOTIDE SEQUENCE</scope>
    <source>
        <strain evidence="3">MCCC 1K03223</strain>
    </source>
</reference>
<dbReference type="Pfam" id="PF04367">
    <property type="entry name" value="DUF502"/>
    <property type="match status" value="1"/>
</dbReference>
<keyword evidence="2" id="KW-1133">Transmembrane helix</keyword>
<evidence type="ECO:0000313" key="3">
    <source>
        <dbReference type="EMBL" id="WDI31194.1"/>
    </source>
</evidence>
<protein>
    <submittedName>
        <fullName evidence="3">DUF502 domain-containing protein</fullName>
    </submittedName>
</protein>
<keyword evidence="2" id="KW-0812">Transmembrane</keyword>
<evidence type="ECO:0000256" key="1">
    <source>
        <dbReference type="SAM" id="MobiDB-lite"/>
    </source>
</evidence>
<dbReference type="AlphaFoldDB" id="A0AAE9ZB08"/>
<feature type="transmembrane region" description="Helical" evidence="2">
    <location>
        <begin position="37"/>
        <end position="62"/>
    </location>
</feature>